<reference evidence="1 2" key="1">
    <citation type="submission" date="2024-01" db="EMBL/GenBank/DDBJ databases">
        <title>The genome of the rayed Mediterranean limpet Patella caerulea (Linnaeus, 1758).</title>
        <authorList>
            <person name="Anh-Thu Weber A."/>
            <person name="Halstead-Nussloch G."/>
        </authorList>
    </citation>
    <scope>NUCLEOTIDE SEQUENCE [LARGE SCALE GENOMIC DNA]</scope>
    <source>
        <strain evidence="1">AATW-2023a</strain>
        <tissue evidence="1">Whole specimen</tissue>
    </source>
</reference>
<protein>
    <submittedName>
        <fullName evidence="1">Uncharacterized protein</fullName>
    </submittedName>
</protein>
<accession>A0AAN8J5S9</accession>
<sequence length="195" mass="22273">MKNKLIEVERPIIFNLEEPVQRGLDMQRLPALSPSSAVMEGFQDCAEEAIRYLIEVEKLAADDPMVVGLREHLYEKQKSMLAYPVVHLQPPSISPQPMYMDSLGQFEDYSLRSDNVADDSSFDSSTDVSDITSLQTHEEQATDFYNVMNLCASRDNESAIRSLAEELISLMEEEEDIFTDDEDIDFDENIEDVYE</sequence>
<organism evidence="1 2">
    <name type="scientific">Patella caerulea</name>
    <name type="common">Rayed Mediterranean limpet</name>
    <dbReference type="NCBI Taxonomy" id="87958"/>
    <lineage>
        <taxon>Eukaryota</taxon>
        <taxon>Metazoa</taxon>
        <taxon>Spiralia</taxon>
        <taxon>Lophotrochozoa</taxon>
        <taxon>Mollusca</taxon>
        <taxon>Gastropoda</taxon>
        <taxon>Patellogastropoda</taxon>
        <taxon>Patelloidea</taxon>
        <taxon>Patellidae</taxon>
        <taxon>Patella</taxon>
    </lineage>
</organism>
<dbReference type="Proteomes" id="UP001347796">
    <property type="component" value="Unassembled WGS sequence"/>
</dbReference>
<comment type="caution">
    <text evidence="1">The sequence shown here is derived from an EMBL/GenBank/DDBJ whole genome shotgun (WGS) entry which is preliminary data.</text>
</comment>
<dbReference type="AlphaFoldDB" id="A0AAN8J5S9"/>
<dbReference type="EMBL" id="JAZGQO010000014">
    <property type="protein sequence ID" value="KAK6170495.1"/>
    <property type="molecule type" value="Genomic_DNA"/>
</dbReference>
<gene>
    <name evidence="1" type="ORF">SNE40_018876</name>
</gene>
<dbReference type="SUPFAM" id="SSF158457">
    <property type="entry name" value="Orange domain-like"/>
    <property type="match status" value="1"/>
</dbReference>
<evidence type="ECO:0000313" key="1">
    <source>
        <dbReference type="EMBL" id="KAK6170495.1"/>
    </source>
</evidence>
<name>A0AAN8J5S9_PATCE</name>
<evidence type="ECO:0000313" key="2">
    <source>
        <dbReference type="Proteomes" id="UP001347796"/>
    </source>
</evidence>
<dbReference type="Gene3D" id="6.10.250.980">
    <property type="match status" value="1"/>
</dbReference>
<proteinExistence type="predicted"/>
<keyword evidence="2" id="KW-1185">Reference proteome</keyword>